<dbReference type="EMBL" id="SPHZ02000009">
    <property type="protein sequence ID" value="KAF0898088.1"/>
    <property type="molecule type" value="Genomic_DNA"/>
</dbReference>
<organism evidence="2 3">
    <name type="scientific">Oryza meyeriana var. granulata</name>
    <dbReference type="NCBI Taxonomy" id="110450"/>
    <lineage>
        <taxon>Eukaryota</taxon>
        <taxon>Viridiplantae</taxon>
        <taxon>Streptophyta</taxon>
        <taxon>Embryophyta</taxon>
        <taxon>Tracheophyta</taxon>
        <taxon>Spermatophyta</taxon>
        <taxon>Magnoliopsida</taxon>
        <taxon>Liliopsida</taxon>
        <taxon>Poales</taxon>
        <taxon>Poaceae</taxon>
        <taxon>BOP clade</taxon>
        <taxon>Oryzoideae</taxon>
        <taxon>Oryzeae</taxon>
        <taxon>Oryzinae</taxon>
        <taxon>Oryza</taxon>
        <taxon>Oryza meyeriana</taxon>
    </lineage>
</organism>
<dbReference type="SMART" id="SM00848">
    <property type="entry name" value="Inhibitor_I29"/>
    <property type="match status" value="1"/>
</dbReference>
<dbReference type="SUPFAM" id="SSF54001">
    <property type="entry name" value="Cysteine proteinases"/>
    <property type="match status" value="1"/>
</dbReference>
<gene>
    <name evidence="2" type="ORF">E2562_001753</name>
</gene>
<dbReference type="AlphaFoldDB" id="A0A6G1CC84"/>
<reference evidence="2 3" key="1">
    <citation type="submission" date="2019-11" db="EMBL/GenBank/DDBJ databases">
        <title>Whole genome sequence of Oryza granulata.</title>
        <authorList>
            <person name="Li W."/>
        </authorList>
    </citation>
    <scope>NUCLEOTIDE SEQUENCE [LARGE SCALE GENOMIC DNA]</scope>
    <source>
        <strain evidence="3">cv. Menghai</strain>
        <tissue evidence="2">Leaf</tissue>
    </source>
</reference>
<dbReference type="OrthoDB" id="686934at2759"/>
<dbReference type="Proteomes" id="UP000479710">
    <property type="component" value="Unassembled WGS sequence"/>
</dbReference>
<dbReference type="InterPro" id="IPR013201">
    <property type="entry name" value="Prot_inhib_I29"/>
</dbReference>
<dbReference type="EMBL" id="SPHZ02000009">
    <property type="protein sequence ID" value="KAF0898087.1"/>
    <property type="molecule type" value="Genomic_DNA"/>
</dbReference>
<feature type="domain" description="Cathepsin propeptide inhibitor" evidence="1">
    <location>
        <begin position="88"/>
        <end position="161"/>
    </location>
</feature>
<sequence length="223" mass="25505">MMESRPYSSRAAAIEAGFVFQDGKVDWLGYIDHLNSQRYHGGKPLYDKEEYDKIIDKLARRKEAIEQECAAKIAVFDEADEAAMKARLQDWMKKCGRSYKNEEEKARRYEIFKKNAISIDISNSPKWSTGQRVYISDSPKSSTGQRVSAPTQFVDWTNEELGRIGTHCDDLCWERYVDHMNIMEANGGIIRGGPVTKAAKKRDKELAAIYVEHRRQAGNSART</sequence>
<evidence type="ECO:0000313" key="2">
    <source>
        <dbReference type="EMBL" id="KAF0898088.1"/>
    </source>
</evidence>
<evidence type="ECO:0000313" key="3">
    <source>
        <dbReference type="Proteomes" id="UP000479710"/>
    </source>
</evidence>
<protein>
    <recommendedName>
        <fullName evidence="1">Cathepsin propeptide inhibitor domain-containing protein</fullName>
    </recommendedName>
</protein>
<dbReference type="InterPro" id="IPR038765">
    <property type="entry name" value="Papain-like_cys_pep_sf"/>
</dbReference>
<evidence type="ECO:0000259" key="1">
    <source>
        <dbReference type="SMART" id="SM00848"/>
    </source>
</evidence>
<comment type="caution">
    <text evidence="2">The sequence shown here is derived from an EMBL/GenBank/DDBJ whole genome shotgun (WGS) entry which is preliminary data.</text>
</comment>
<proteinExistence type="predicted"/>
<accession>A0A6G1CC84</accession>
<keyword evidence="3" id="KW-1185">Reference proteome</keyword>
<dbReference type="Pfam" id="PF08246">
    <property type="entry name" value="Inhibitor_I29"/>
    <property type="match status" value="1"/>
</dbReference>
<dbReference type="EMBL" id="SPHZ02000009">
    <property type="protein sequence ID" value="KAF0898089.1"/>
    <property type="molecule type" value="Genomic_DNA"/>
</dbReference>
<name>A0A6G1CC84_9ORYZ</name>
<dbReference type="Gene3D" id="1.10.287.2250">
    <property type="match status" value="1"/>
</dbReference>